<dbReference type="InterPro" id="IPR022637">
    <property type="entry name" value="DNA_polIII_beta_cen"/>
</dbReference>
<name>A0A381PE93_9ZZZZ</name>
<keyword evidence="5" id="KW-0548">Nucleotidyltransferase</keyword>
<evidence type="ECO:0000259" key="9">
    <source>
        <dbReference type="Pfam" id="PF00712"/>
    </source>
</evidence>
<dbReference type="GO" id="GO:0006271">
    <property type="term" value="P:DNA strand elongation involved in DNA replication"/>
    <property type="evidence" value="ECO:0007669"/>
    <property type="project" value="TreeGrafter"/>
</dbReference>
<feature type="domain" description="DNA polymerase III beta sliding clamp C-terminal" evidence="11">
    <location>
        <begin position="247"/>
        <end position="366"/>
    </location>
</feature>
<dbReference type="InterPro" id="IPR046938">
    <property type="entry name" value="DNA_clamp_sf"/>
</dbReference>
<evidence type="ECO:0000256" key="2">
    <source>
        <dbReference type="ARBA" id="ARBA00010752"/>
    </source>
</evidence>
<feature type="domain" description="DNA polymerase III beta sliding clamp central" evidence="10">
    <location>
        <begin position="128"/>
        <end position="245"/>
    </location>
</feature>
<dbReference type="PANTHER" id="PTHR30478">
    <property type="entry name" value="DNA POLYMERASE III SUBUNIT BETA"/>
    <property type="match status" value="1"/>
</dbReference>
<evidence type="ECO:0000256" key="3">
    <source>
        <dbReference type="ARBA" id="ARBA00022490"/>
    </source>
</evidence>
<dbReference type="SMART" id="SM00480">
    <property type="entry name" value="POL3Bc"/>
    <property type="match status" value="1"/>
</dbReference>
<keyword evidence="4" id="KW-0808">Transferase</keyword>
<gene>
    <name evidence="12" type="ORF">METZ01_LOCUS18189</name>
</gene>
<organism evidence="12">
    <name type="scientific">marine metagenome</name>
    <dbReference type="NCBI Taxonomy" id="408172"/>
    <lineage>
        <taxon>unclassified sequences</taxon>
        <taxon>metagenomes</taxon>
        <taxon>ecological metagenomes</taxon>
    </lineage>
</organism>
<dbReference type="PIRSF" id="PIRSF000804">
    <property type="entry name" value="DNA_pol_III_b"/>
    <property type="match status" value="1"/>
</dbReference>
<evidence type="ECO:0000259" key="11">
    <source>
        <dbReference type="Pfam" id="PF02768"/>
    </source>
</evidence>
<evidence type="ECO:0000256" key="4">
    <source>
        <dbReference type="ARBA" id="ARBA00022679"/>
    </source>
</evidence>
<dbReference type="GO" id="GO:0009360">
    <property type="term" value="C:DNA polymerase III complex"/>
    <property type="evidence" value="ECO:0007669"/>
    <property type="project" value="InterPro"/>
</dbReference>
<dbReference type="PANTHER" id="PTHR30478:SF0">
    <property type="entry name" value="BETA SLIDING CLAMP"/>
    <property type="match status" value="1"/>
</dbReference>
<dbReference type="Gene3D" id="3.10.150.10">
    <property type="entry name" value="DNA Polymerase III, subunit A, domain 2"/>
    <property type="match status" value="1"/>
</dbReference>
<keyword evidence="7" id="KW-0239">DNA-directed DNA polymerase</keyword>
<feature type="domain" description="DNA polymerase III beta sliding clamp N-terminal" evidence="9">
    <location>
        <begin position="2"/>
        <end position="118"/>
    </location>
</feature>
<dbReference type="Pfam" id="PF00712">
    <property type="entry name" value="DNA_pol3_beta"/>
    <property type="match status" value="1"/>
</dbReference>
<dbReference type="InterPro" id="IPR022635">
    <property type="entry name" value="DNA_polIII_beta_C"/>
</dbReference>
<evidence type="ECO:0000259" key="10">
    <source>
        <dbReference type="Pfam" id="PF02767"/>
    </source>
</evidence>
<protein>
    <recommendedName>
        <fullName evidence="13">DNA polymerase III beta sliding clamp central domain-containing protein</fullName>
    </recommendedName>
</protein>
<dbReference type="InterPro" id="IPR022634">
    <property type="entry name" value="DNA_polIII_beta_N"/>
</dbReference>
<dbReference type="Gene3D" id="3.70.10.10">
    <property type="match status" value="1"/>
</dbReference>
<dbReference type="Pfam" id="PF02767">
    <property type="entry name" value="DNA_pol3_beta_2"/>
    <property type="match status" value="1"/>
</dbReference>
<accession>A0A381PE93</accession>
<dbReference type="GO" id="GO:0008408">
    <property type="term" value="F:3'-5' exonuclease activity"/>
    <property type="evidence" value="ECO:0007669"/>
    <property type="project" value="InterPro"/>
</dbReference>
<comment type="subcellular location">
    <subcellularLocation>
        <location evidence="1">Cytoplasm</location>
    </subcellularLocation>
</comment>
<dbReference type="InterPro" id="IPR001001">
    <property type="entry name" value="DNA_polIII_beta"/>
</dbReference>
<dbReference type="GO" id="GO:0003887">
    <property type="term" value="F:DNA-directed DNA polymerase activity"/>
    <property type="evidence" value="ECO:0007669"/>
    <property type="project" value="UniProtKB-KW"/>
</dbReference>
<dbReference type="GO" id="GO:0003677">
    <property type="term" value="F:DNA binding"/>
    <property type="evidence" value="ECO:0007669"/>
    <property type="project" value="UniProtKB-KW"/>
</dbReference>
<comment type="similarity">
    <text evidence="2">Belongs to the beta sliding clamp family.</text>
</comment>
<evidence type="ECO:0000256" key="7">
    <source>
        <dbReference type="ARBA" id="ARBA00022932"/>
    </source>
</evidence>
<sequence>VKFRCERDALVEQLGTASRAVSSRGGALPVLTGIHLSARDDVLTMTGSDLEITVKASVSVAVIEPGEAVLPSRIAVDIVRSLESGAIDVEVSGEEAKISGGRSQFSVRTLPVDDFPTLADPTGDEVTVATADLAAGLKQVVRAASGDDARPILTGVLMSAEDGGLRLVATDSYRLAVRDLPDATVLSDGQKVLVPSRALDELSRALGDSEEVTVRLGEKEVTFDVAVDDGAVQVTTRLIEGEFPNYRQLIPSSYPNQLTIGREPLLEAVRRVKLMARDTTPLRITQKSDCVELMAVTQDVGQAHEEVDAHYAGDELTVAFNPDYLIQGLEAAPGDEVVLETLDALKPAVLRSSEGGDFLYLLMPVRVS</sequence>
<evidence type="ECO:0008006" key="13">
    <source>
        <dbReference type="Google" id="ProtNLM"/>
    </source>
</evidence>
<evidence type="ECO:0000256" key="1">
    <source>
        <dbReference type="ARBA" id="ARBA00004496"/>
    </source>
</evidence>
<dbReference type="CDD" id="cd00140">
    <property type="entry name" value="beta_clamp"/>
    <property type="match status" value="1"/>
</dbReference>
<keyword evidence="6" id="KW-0235">DNA replication</keyword>
<evidence type="ECO:0000256" key="5">
    <source>
        <dbReference type="ARBA" id="ARBA00022695"/>
    </source>
</evidence>
<dbReference type="AlphaFoldDB" id="A0A381PE93"/>
<proteinExistence type="inferred from homology"/>
<dbReference type="Pfam" id="PF02768">
    <property type="entry name" value="DNA_pol3_beta_3"/>
    <property type="match status" value="1"/>
</dbReference>
<dbReference type="SUPFAM" id="SSF55979">
    <property type="entry name" value="DNA clamp"/>
    <property type="match status" value="3"/>
</dbReference>
<keyword evidence="3" id="KW-0963">Cytoplasm</keyword>
<dbReference type="GO" id="GO:0005737">
    <property type="term" value="C:cytoplasm"/>
    <property type="evidence" value="ECO:0007669"/>
    <property type="project" value="UniProtKB-SubCell"/>
</dbReference>
<dbReference type="EMBL" id="UINC01000957">
    <property type="protein sequence ID" value="SUZ65335.1"/>
    <property type="molecule type" value="Genomic_DNA"/>
</dbReference>
<evidence type="ECO:0000256" key="8">
    <source>
        <dbReference type="ARBA" id="ARBA00023125"/>
    </source>
</evidence>
<evidence type="ECO:0000256" key="6">
    <source>
        <dbReference type="ARBA" id="ARBA00022705"/>
    </source>
</evidence>
<feature type="non-terminal residue" evidence="12">
    <location>
        <position position="1"/>
    </location>
</feature>
<dbReference type="NCBIfam" id="TIGR00663">
    <property type="entry name" value="dnan"/>
    <property type="match status" value="1"/>
</dbReference>
<reference evidence="12" key="1">
    <citation type="submission" date="2018-05" db="EMBL/GenBank/DDBJ databases">
        <authorList>
            <person name="Lanie J.A."/>
            <person name="Ng W.-L."/>
            <person name="Kazmierczak K.M."/>
            <person name="Andrzejewski T.M."/>
            <person name="Davidsen T.M."/>
            <person name="Wayne K.J."/>
            <person name="Tettelin H."/>
            <person name="Glass J.I."/>
            <person name="Rusch D."/>
            <person name="Podicherti R."/>
            <person name="Tsui H.-C.T."/>
            <person name="Winkler M.E."/>
        </authorList>
    </citation>
    <scope>NUCLEOTIDE SEQUENCE</scope>
</reference>
<keyword evidence="8" id="KW-0238">DNA-binding</keyword>
<evidence type="ECO:0000313" key="12">
    <source>
        <dbReference type="EMBL" id="SUZ65335.1"/>
    </source>
</evidence>